<keyword evidence="1" id="KW-1133">Transmembrane helix</keyword>
<accession>A0A0M3HXM9</accession>
<organism evidence="2 3">
    <name type="scientific">Ascaris lumbricoides</name>
    <name type="common">Giant roundworm</name>
    <dbReference type="NCBI Taxonomy" id="6252"/>
    <lineage>
        <taxon>Eukaryota</taxon>
        <taxon>Metazoa</taxon>
        <taxon>Ecdysozoa</taxon>
        <taxon>Nematoda</taxon>
        <taxon>Chromadorea</taxon>
        <taxon>Rhabditida</taxon>
        <taxon>Spirurina</taxon>
        <taxon>Ascaridomorpha</taxon>
        <taxon>Ascaridoidea</taxon>
        <taxon>Ascarididae</taxon>
        <taxon>Ascaris</taxon>
    </lineage>
</organism>
<evidence type="ECO:0000313" key="2">
    <source>
        <dbReference type="Proteomes" id="UP000036681"/>
    </source>
</evidence>
<dbReference type="Proteomes" id="UP000036681">
    <property type="component" value="Unplaced"/>
</dbReference>
<dbReference type="WBParaSite" id="ALUE_0000811201-mRNA-1">
    <property type="protein sequence ID" value="ALUE_0000811201-mRNA-1"/>
    <property type="gene ID" value="ALUE_0000811201"/>
</dbReference>
<keyword evidence="1" id="KW-0472">Membrane</keyword>
<feature type="transmembrane region" description="Helical" evidence="1">
    <location>
        <begin position="68"/>
        <end position="88"/>
    </location>
</feature>
<dbReference type="AlphaFoldDB" id="A0A0M3HXM9"/>
<reference evidence="3" key="1">
    <citation type="submission" date="2017-02" db="UniProtKB">
        <authorList>
            <consortium name="WormBaseParasite"/>
        </authorList>
    </citation>
    <scope>IDENTIFICATION</scope>
</reference>
<feature type="transmembrane region" description="Helical" evidence="1">
    <location>
        <begin position="33"/>
        <end position="56"/>
    </location>
</feature>
<sequence>MNLATNSFLVHFCLPVSLPLIYIFLLYKLYRLISFSLADLFLFAIFLHLIISFCNISLSIRIIKNMSIFCRFFFRYFTVLCFLTLSYLKT</sequence>
<proteinExistence type="predicted"/>
<evidence type="ECO:0000313" key="3">
    <source>
        <dbReference type="WBParaSite" id="ALUE_0000811201-mRNA-1"/>
    </source>
</evidence>
<keyword evidence="2" id="KW-1185">Reference proteome</keyword>
<keyword evidence="1" id="KW-0812">Transmembrane</keyword>
<protein>
    <submittedName>
        <fullName evidence="3">Uncharacterized protein</fullName>
    </submittedName>
</protein>
<feature type="transmembrane region" description="Helical" evidence="1">
    <location>
        <begin position="7"/>
        <end position="27"/>
    </location>
</feature>
<name>A0A0M3HXM9_ASCLU</name>
<evidence type="ECO:0000256" key="1">
    <source>
        <dbReference type="SAM" id="Phobius"/>
    </source>
</evidence>